<dbReference type="SUPFAM" id="SSF51366">
    <property type="entry name" value="Ribulose-phoshate binding barrel"/>
    <property type="match status" value="1"/>
</dbReference>
<proteinExistence type="predicted"/>
<dbReference type="Pfam" id="PF00215">
    <property type="entry name" value="OMPdecase"/>
    <property type="match status" value="1"/>
</dbReference>
<dbReference type="GO" id="GO:0004590">
    <property type="term" value="F:orotidine-5'-phosphate decarboxylase activity"/>
    <property type="evidence" value="ECO:0007669"/>
    <property type="project" value="UniProtKB-EC"/>
</dbReference>
<accession>A0ABS9TU93</accession>
<comment type="caution">
    <text evidence="3">The sequence shown here is derived from an EMBL/GenBank/DDBJ whole genome shotgun (WGS) entry which is preliminary data.</text>
</comment>
<dbReference type="RefSeq" id="WP_241042870.1">
    <property type="nucleotide sequence ID" value="NZ_BAAAJF010000043.1"/>
</dbReference>
<dbReference type="EMBL" id="JAKXMK010000055">
    <property type="protein sequence ID" value="MCH6172066.1"/>
    <property type="molecule type" value="Genomic_DNA"/>
</dbReference>
<evidence type="ECO:0000313" key="4">
    <source>
        <dbReference type="Proteomes" id="UP001299970"/>
    </source>
</evidence>
<dbReference type="PANTHER" id="PTHR35039">
    <property type="entry name" value="3-KETO-L-GULONATE-6-PHOSPHATE DECARBOXYLASE SGBH-RELATED"/>
    <property type="match status" value="1"/>
</dbReference>
<dbReference type="InterPro" id="IPR013785">
    <property type="entry name" value="Aldolase_TIM"/>
</dbReference>
<dbReference type="InterPro" id="IPR001754">
    <property type="entry name" value="OMPdeCOase_dom"/>
</dbReference>
<organism evidence="3 4">
    <name type="scientific">Pseudonocardia alaniniphila</name>
    <dbReference type="NCBI Taxonomy" id="75291"/>
    <lineage>
        <taxon>Bacteria</taxon>
        <taxon>Bacillati</taxon>
        <taxon>Actinomycetota</taxon>
        <taxon>Actinomycetes</taxon>
        <taxon>Pseudonocardiales</taxon>
        <taxon>Pseudonocardiaceae</taxon>
        <taxon>Pseudonocardia</taxon>
    </lineage>
</organism>
<evidence type="ECO:0000259" key="2">
    <source>
        <dbReference type="SMART" id="SM00934"/>
    </source>
</evidence>
<dbReference type="Proteomes" id="UP001299970">
    <property type="component" value="Unassembled WGS sequence"/>
</dbReference>
<gene>
    <name evidence="3" type="ORF">MMF94_40840</name>
</gene>
<reference evidence="3 4" key="1">
    <citation type="submission" date="2022-03" db="EMBL/GenBank/DDBJ databases">
        <title>Pseudonocardia alaer sp. nov., a novel actinomycete isolated from reed forest soil.</title>
        <authorList>
            <person name="Wang L."/>
        </authorList>
    </citation>
    <scope>NUCLEOTIDE SEQUENCE [LARGE SCALE GENOMIC DNA]</scope>
    <source>
        <strain evidence="3 4">Y-16303</strain>
    </source>
</reference>
<dbReference type="InterPro" id="IPR011060">
    <property type="entry name" value="RibuloseP-bd_barrel"/>
</dbReference>
<dbReference type="Gene3D" id="3.20.20.70">
    <property type="entry name" value="Aldolase class I"/>
    <property type="match status" value="1"/>
</dbReference>
<feature type="domain" description="Orotidine 5'-phosphate decarboxylase" evidence="2">
    <location>
        <begin position="17"/>
        <end position="233"/>
    </location>
</feature>
<dbReference type="PANTHER" id="PTHR35039:SF3">
    <property type="entry name" value="3-KETO-L-GULONATE-6-PHOSPHATE DECARBOXYLASE SGBH-RELATED"/>
    <property type="match status" value="1"/>
</dbReference>
<keyword evidence="4" id="KW-1185">Reference proteome</keyword>
<protein>
    <submittedName>
        <fullName evidence="3">Orotidine 5'-phosphate decarboxylase</fullName>
        <ecNumber evidence="3">4.1.1.23</ecNumber>
    </submittedName>
</protein>
<name>A0ABS9TU93_9PSEU</name>
<evidence type="ECO:0000313" key="3">
    <source>
        <dbReference type="EMBL" id="MCH6172066.1"/>
    </source>
</evidence>
<keyword evidence="1 3" id="KW-0456">Lyase</keyword>
<evidence type="ECO:0000256" key="1">
    <source>
        <dbReference type="ARBA" id="ARBA00023239"/>
    </source>
</evidence>
<sequence>MSTSIRGLTRAGITHGIVQVSLDLTSVEEALRMGAVAVEAGADWLEAGTPLILSQGMPAIRALRKEFPDHPIVADMKIMDGGYGEVALAADAGADAVVVMGRAYDATVERVCAAAEEHDLLVMADDLGASDQVAECARLEGLGVGMVIHHTGHDHRSKHRGLNPMTDLPEVVAATTVPVQAVGGLSMEQAVSCPGVGAPVVVFGAPLAISDEDSFTVAGGDLLSVLTTACARVHDAPAVYP</sequence>
<dbReference type="EC" id="4.1.1.23" evidence="3"/>
<dbReference type="SMART" id="SM00934">
    <property type="entry name" value="OMPdecase"/>
    <property type="match status" value="1"/>
</dbReference>